<dbReference type="PROSITE" id="PS51154">
    <property type="entry name" value="MACRO"/>
    <property type="match status" value="1"/>
</dbReference>
<name>A0A7M7JPL1_VARDE</name>
<dbReference type="RefSeq" id="XP_022655266.1">
    <property type="nucleotide sequence ID" value="XM_022799531.1"/>
</dbReference>
<reference evidence="3" key="1">
    <citation type="submission" date="2021-01" db="UniProtKB">
        <authorList>
            <consortium name="EnsemblMetazoa"/>
        </authorList>
    </citation>
    <scope>IDENTIFICATION</scope>
</reference>
<dbReference type="FunCoup" id="A0A7M7JPL1">
    <property type="interactions" value="1305"/>
</dbReference>
<dbReference type="InterPro" id="IPR036865">
    <property type="entry name" value="CRAL-TRIO_dom_sf"/>
</dbReference>
<proteinExistence type="predicted"/>
<dbReference type="SUPFAM" id="SSF52087">
    <property type="entry name" value="CRAL/TRIO domain"/>
    <property type="match status" value="1"/>
</dbReference>
<dbReference type="PANTHER" id="PTHR11106">
    <property type="entry name" value="GANGLIOSIDE INDUCED DIFFERENTIATION ASSOCIATED PROTEIN 2-RELATED"/>
    <property type="match status" value="1"/>
</dbReference>
<evidence type="ECO:0000313" key="3">
    <source>
        <dbReference type="EnsemblMetazoa" id="XP_022655267"/>
    </source>
</evidence>
<dbReference type="SMART" id="SM00506">
    <property type="entry name" value="A1pp"/>
    <property type="match status" value="1"/>
</dbReference>
<dbReference type="SMART" id="SM00516">
    <property type="entry name" value="SEC14"/>
    <property type="match status" value="1"/>
</dbReference>
<evidence type="ECO:0000313" key="4">
    <source>
        <dbReference type="Proteomes" id="UP000594260"/>
    </source>
</evidence>
<dbReference type="InterPro" id="IPR002589">
    <property type="entry name" value="Macro_dom"/>
</dbReference>
<dbReference type="EnsemblMetazoa" id="XM_022799531">
    <property type="protein sequence ID" value="XP_022655266"/>
    <property type="gene ID" value="LOC111247940"/>
</dbReference>
<accession>A0A7M7JPL1</accession>
<dbReference type="AlphaFoldDB" id="A0A7M7JPL1"/>
<feature type="domain" description="Macro" evidence="2">
    <location>
        <begin position="43"/>
        <end position="226"/>
    </location>
</feature>
<dbReference type="KEGG" id="vde:111247940"/>
<protein>
    <recommendedName>
        <fullName evidence="2">Macro domain-containing protein</fullName>
    </recommendedName>
</protein>
<dbReference type="OrthoDB" id="365077at2759"/>
<dbReference type="Gene3D" id="3.40.220.10">
    <property type="entry name" value="Leucine Aminopeptidase, subunit E, domain 1"/>
    <property type="match status" value="1"/>
</dbReference>
<dbReference type="EnsemblMetazoa" id="XM_022799532">
    <property type="protein sequence ID" value="XP_022655267"/>
    <property type="gene ID" value="LOC111247940"/>
</dbReference>
<sequence>MTQTDCIEASSTVSALELTPWSQTPAQDIPQREYIDEDLNHPSPPFDINSAVNSKLAVFQGDFCNLLVDALINPTNEHLNDKNAFSKRLVERAGPQLKKDLQCDIKSCRTGEARITSGYDLLCQYVVHTVGPKYQQRYLSASESALYSSYRSSLSLMKEHNISTLAIPPLHSSRRGFPPVEGAHIALRTIRRFLEEFVQDPCVQRIVLLLDKVDLEIYSLLLPLYFPRTKAEQRRAMHGLPRDLGGKHGEPVIPERQIRIQDTPFFRTGENPPDFEDLDMSVCVGKSSFARMQHDVDNKRKYRQHEADSLTSEVSRKNRYERLLRKAKEMDFREIREANIIYRSGVDKFGRTVFIFVGRNYAPKEVSFEALCCYIIRLMDKEVAQPFVVVYLHSCTGNRNYMSYTQLREFYQTLDYRYKKNLQLMYIVHPTLWSRLSMWWFTTITTSGLSRKVRLLGGIEYLYLNISPDQLNVPQFVLDYDYSVNGARYYDFSPQPPANSDDTREENGSAPTTHRSCSTGTAACQTIL</sequence>
<dbReference type="GeneID" id="111247940"/>
<feature type="region of interest" description="Disordered" evidence="1">
    <location>
        <begin position="494"/>
        <end position="519"/>
    </location>
</feature>
<dbReference type="InterPro" id="IPR043472">
    <property type="entry name" value="Macro_dom-like"/>
</dbReference>
<dbReference type="PANTHER" id="PTHR11106:SF72">
    <property type="entry name" value="GANGLIOSIDE-INDUCED DIFFERENTIATION-ASSOCIATED PROTEIN 2"/>
    <property type="match status" value="1"/>
</dbReference>
<dbReference type="SUPFAM" id="SSF52949">
    <property type="entry name" value="Macro domain-like"/>
    <property type="match status" value="1"/>
</dbReference>
<evidence type="ECO:0000256" key="1">
    <source>
        <dbReference type="SAM" id="MobiDB-lite"/>
    </source>
</evidence>
<dbReference type="RefSeq" id="XP_022655267.1">
    <property type="nucleotide sequence ID" value="XM_022799532.1"/>
</dbReference>
<feature type="compositionally biased region" description="Polar residues" evidence="1">
    <location>
        <begin position="509"/>
        <end position="519"/>
    </location>
</feature>
<dbReference type="Pfam" id="PF01661">
    <property type="entry name" value="Macro"/>
    <property type="match status" value="1"/>
</dbReference>
<dbReference type="CDD" id="cd00170">
    <property type="entry name" value="SEC14"/>
    <property type="match status" value="1"/>
</dbReference>
<keyword evidence="4" id="KW-1185">Reference proteome</keyword>
<dbReference type="Gene3D" id="3.40.525.10">
    <property type="entry name" value="CRAL-TRIO lipid binding domain"/>
    <property type="match status" value="1"/>
</dbReference>
<organism evidence="3 4">
    <name type="scientific">Varroa destructor</name>
    <name type="common">Honeybee mite</name>
    <dbReference type="NCBI Taxonomy" id="109461"/>
    <lineage>
        <taxon>Eukaryota</taxon>
        <taxon>Metazoa</taxon>
        <taxon>Ecdysozoa</taxon>
        <taxon>Arthropoda</taxon>
        <taxon>Chelicerata</taxon>
        <taxon>Arachnida</taxon>
        <taxon>Acari</taxon>
        <taxon>Parasitiformes</taxon>
        <taxon>Mesostigmata</taxon>
        <taxon>Gamasina</taxon>
        <taxon>Dermanyssoidea</taxon>
        <taxon>Varroidae</taxon>
        <taxon>Varroa</taxon>
    </lineage>
</organism>
<evidence type="ECO:0000259" key="2">
    <source>
        <dbReference type="PROSITE" id="PS51154"/>
    </source>
</evidence>
<dbReference type="OMA" id="IHPTFWT"/>
<dbReference type="InParanoid" id="A0A7M7JPL1"/>
<dbReference type="Proteomes" id="UP000594260">
    <property type="component" value="Unplaced"/>
</dbReference>
<dbReference type="InterPro" id="IPR001251">
    <property type="entry name" value="CRAL-TRIO_dom"/>
</dbReference>
<dbReference type="Pfam" id="PF13716">
    <property type="entry name" value="CRAL_TRIO_2"/>
    <property type="match status" value="1"/>
</dbReference>